<evidence type="ECO:0000256" key="14">
    <source>
        <dbReference type="HAMAP-Rule" id="MF_00180"/>
    </source>
</evidence>
<dbReference type="Proteomes" id="UP001281447">
    <property type="component" value="Unassembled WGS sequence"/>
</dbReference>
<comment type="catalytic activity">
    <reaction evidence="12 13">
        <text>GTP + 4 H2O = 2,5-diamino-6-hydroxy-4-(5-phosphoribosylamino)-pyrimidine + formate + 2 phosphate + 3 H(+)</text>
        <dbReference type="Rhea" id="RHEA:23704"/>
        <dbReference type="ChEBI" id="CHEBI:15377"/>
        <dbReference type="ChEBI" id="CHEBI:15378"/>
        <dbReference type="ChEBI" id="CHEBI:15740"/>
        <dbReference type="ChEBI" id="CHEBI:37565"/>
        <dbReference type="ChEBI" id="CHEBI:43474"/>
        <dbReference type="ChEBI" id="CHEBI:58614"/>
        <dbReference type="EC" id="3.5.4.25"/>
    </reaction>
</comment>
<evidence type="ECO:0000256" key="3">
    <source>
        <dbReference type="ARBA" id="ARBA00004853"/>
    </source>
</evidence>
<proteinExistence type="inferred from homology"/>
<dbReference type="EMBL" id="JAWDIP010000004">
    <property type="protein sequence ID" value="MDY0395975.1"/>
    <property type="molecule type" value="Genomic_DNA"/>
</dbReference>
<dbReference type="EC" id="3.5.4.25" evidence="13"/>
<dbReference type="PANTHER" id="PTHR21327">
    <property type="entry name" value="GTP CYCLOHYDROLASE II-RELATED"/>
    <property type="match status" value="1"/>
</dbReference>
<feature type="binding site" evidence="13">
    <location>
        <position position="269"/>
    </location>
    <ligand>
        <name>Zn(2+)</name>
        <dbReference type="ChEBI" id="CHEBI:29105"/>
        <note>catalytic</note>
    </ligand>
</feature>
<dbReference type="NCBIfam" id="TIGR00506">
    <property type="entry name" value="ribB"/>
    <property type="match status" value="1"/>
</dbReference>
<comment type="similarity">
    <text evidence="14">Belongs to the DHBP synthase family.</text>
</comment>
<dbReference type="InterPro" id="IPR036144">
    <property type="entry name" value="RibA-like_sf"/>
</dbReference>
<dbReference type="InterPro" id="IPR000422">
    <property type="entry name" value="DHBP_synthase_RibB"/>
</dbReference>
<dbReference type="GO" id="GO:0003935">
    <property type="term" value="F:GTP cyclohydrolase II activity"/>
    <property type="evidence" value="ECO:0007669"/>
    <property type="project" value="UniProtKB-EC"/>
</dbReference>
<evidence type="ECO:0000256" key="6">
    <source>
        <dbReference type="ARBA" id="ARBA00022619"/>
    </source>
</evidence>
<evidence type="ECO:0000256" key="10">
    <source>
        <dbReference type="ARBA" id="ARBA00022833"/>
    </source>
</evidence>
<dbReference type="InterPro" id="IPR017945">
    <property type="entry name" value="DHBP_synth_RibB-like_a/b_dom"/>
</dbReference>
<feature type="binding site" evidence="14">
    <location>
        <position position="32"/>
    </location>
    <ligand>
        <name>D-ribulose 5-phosphate</name>
        <dbReference type="ChEBI" id="CHEBI:58121"/>
    </ligand>
</feature>
<dbReference type="InterPro" id="IPR032677">
    <property type="entry name" value="GTP_cyclohydro_II"/>
</dbReference>
<sequence>MQMENVEKAIQHLREGKLVLVADDEDREAEGDLIGIAEYATPETVNRMITSARGLLCAPISADIAQKLKLDRMTQHNSDPFGTNFTISIDHSETTTGISATERAKTICALADDATSEQDFLRPGHIFPLVAKQGGVLERRGHTEAAVDLARLAGAAPAAYICEVLKKDGTMARRKDLKALAEGLQIPMITVEDIVRYRYINDPYVLQREIKVQLPSRYGRFEVEAINTVKDDQTQLFISKGDMENKQNPLLLRLHSECLTGDVFGSSRCDCGDQLHMALRKIEENGHGAVLYLRQEGRGIGLVNKLHAYALQEKKVDTFEANIQLGFQPDERDYGIAAAMLHAKGIKQVRLMTNNPDKMEKLAYYGIEVVERIPLEMAAKEENIHYLQTKKEKFHHYLHVEGYNNESIIR</sequence>
<dbReference type="HAMAP" id="MF_00179">
    <property type="entry name" value="RibA"/>
    <property type="match status" value="1"/>
</dbReference>
<feature type="site" description="Essential for catalytic activity" evidence="14">
    <location>
        <position position="125"/>
    </location>
</feature>
<gene>
    <name evidence="13 16" type="primary">ribA</name>
    <name evidence="14" type="synonym">ribB</name>
    <name evidence="16" type="ORF">RWE15_18330</name>
</gene>
<keyword evidence="9 13" id="KW-0378">Hydrolase</keyword>
<keyword evidence="6 14" id="KW-0686">Riboflavin biosynthesis</keyword>
<dbReference type="InterPro" id="IPR000926">
    <property type="entry name" value="RibA"/>
</dbReference>
<evidence type="ECO:0000256" key="8">
    <source>
        <dbReference type="ARBA" id="ARBA00022741"/>
    </source>
</evidence>
<dbReference type="EC" id="4.1.99.12" evidence="14"/>
<evidence type="ECO:0000256" key="4">
    <source>
        <dbReference type="ARBA" id="ARBA00004904"/>
    </source>
</evidence>
<evidence type="ECO:0000256" key="9">
    <source>
        <dbReference type="ARBA" id="ARBA00022801"/>
    </source>
</evidence>
<evidence type="ECO:0000256" key="2">
    <source>
        <dbReference type="ARBA" id="ARBA00002284"/>
    </source>
</evidence>
<feature type="binding site" evidence="13">
    <location>
        <position position="318"/>
    </location>
    <ligand>
        <name>GTP</name>
        <dbReference type="ChEBI" id="CHEBI:37565"/>
    </ligand>
</feature>
<comment type="caution">
    <text evidence="16">The sequence shown here is derived from an EMBL/GenBank/DDBJ whole genome shotgun (WGS) entry which is preliminary data.</text>
</comment>
<keyword evidence="8 13" id="KW-0547">Nucleotide-binding</keyword>
<feature type="binding site" evidence="13">
    <location>
        <position position="358"/>
    </location>
    <ligand>
        <name>GTP</name>
        <dbReference type="ChEBI" id="CHEBI:37565"/>
    </ligand>
</feature>
<evidence type="ECO:0000256" key="12">
    <source>
        <dbReference type="ARBA" id="ARBA00049295"/>
    </source>
</evidence>
<keyword evidence="14" id="KW-0464">Manganese</keyword>
<evidence type="ECO:0000259" key="15">
    <source>
        <dbReference type="Pfam" id="PF00925"/>
    </source>
</evidence>
<dbReference type="NCBIfam" id="NF001591">
    <property type="entry name" value="PRK00393.1"/>
    <property type="match status" value="1"/>
</dbReference>
<comment type="function">
    <text evidence="2 14">Catalyzes the conversion of D-ribulose 5-phosphate to formate and 3,4-dihydroxy-2-butanone 4-phosphate.</text>
</comment>
<dbReference type="CDD" id="cd00641">
    <property type="entry name" value="GTP_cyclohydro2"/>
    <property type="match status" value="1"/>
</dbReference>
<dbReference type="Pfam" id="PF00926">
    <property type="entry name" value="DHBP_synthase"/>
    <property type="match status" value="1"/>
</dbReference>
<comment type="pathway">
    <text evidence="4 14">Cofactor biosynthesis; riboflavin biosynthesis; 2-hydroxy-3-oxobutyl phosphate from D-ribulose 5-phosphate: step 1/1.</text>
</comment>
<name>A0ABU5C9G1_9BACI</name>
<feature type="binding site" evidence="13">
    <location>
        <begin position="296"/>
        <end position="298"/>
    </location>
    <ligand>
        <name>GTP</name>
        <dbReference type="ChEBI" id="CHEBI:37565"/>
    </ligand>
</feature>
<comment type="function">
    <text evidence="13">Catalyzes the conversion of GTP to 2,5-diamino-6-ribosylamino-4(3H)-pyrimidinone 5'-phosphate (DARP), formate and pyrophosphate.</text>
</comment>
<dbReference type="NCBIfam" id="TIGR00505">
    <property type="entry name" value="ribA"/>
    <property type="match status" value="1"/>
</dbReference>
<keyword evidence="17" id="KW-1185">Reference proteome</keyword>
<dbReference type="PANTHER" id="PTHR21327:SF18">
    <property type="entry name" value="3,4-DIHYDROXY-2-BUTANONE 4-PHOSPHATE SYNTHASE"/>
    <property type="match status" value="1"/>
</dbReference>
<reference evidence="16 17" key="1">
    <citation type="submission" date="2023-10" db="EMBL/GenBank/DDBJ databases">
        <title>Virgibacillus halophilus 5B73C genome.</title>
        <authorList>
            <person name="Miliotis G."/>
            <person name="Sengupta P."/>
            <person name="Hameed A."/>
            <person name="Chuvochina M."/>
            <person name="Mcdonagh F."/>
            <person name="Simpson A.C."/>
            <person name="Singh N.K."/>
            <person name="Rekha P.D."/>
            <person name="Raman K."/>
            <person name="Hugenholtz P."/>
            <person name="Venkateswaran K."/>
        </authorList>
    </citation>
    <scope>NUCLEOTIDE SEQUENCE [LARGE SCALE GENOMIC DNA]</scope>
    <source>
        <strain evidence="16 17">5B73C</strain>
    </source>
</reference>
<protein>
    <recommendedName>
        <fullName evidence="13 14">Multifunctional fusion protein</fullName>
    </recommendedName>
    <domain>
        <recommendedName>
            <fullName evidence="13">GTP cyclohydrolase-2</fullName>
            <ecNumber evidence="13">3.5.4.25</ecNumber>
        </recommendedName>
        <alternativeName>
            <fullName evidence="13">GTP cyclohydrolase II</fullName>
        </alternativeName>
    </domain>
    <domain>
        <recommendedName>
            <fullName evidence="14">3,4-dihydroxy-2-butanone 4-phosphate synthase</fullName>
            <shortName evidence="14">DHBP synthase</shortName>
            <ecNumber evidence="14">4.1.99.12</ecNumber>
        </recommendedName>
    </domain>
</protein>
<comment type="similarity">
    <text evidence="13">Belongs to the GTP cyclohydrolase II family.</text>
</comment>
<feature type="active site" description="Nucleophile" evidence="13">
    <location>
        <position position="332"/>
    </location>
</feature>
<dbReference type="Gene3D" id="3.90.870.10">
    <property type="entry name" value="DHBP synthase"/>
    <property type="match status" value="1"/>
</dbReference>
<dbReference type="SUPFAM" id="SSF142695">
    <property type="entry name" value="RibA-like"/>
    <property type="match status" value="1"/>
</dbReference>
<feature type="domain" description="GTP cyclohydrolase II" evidence="15">
    <location>
        <begin position="208"/>
        <end position="374"/>
    </location>
</feature>
<keyword evidence="14" id="KW-0460">Magnesium</keyword>
<feature type="binding site" evidence="14">
    <location>
        <position position="28"/>
    </location>
    <ligand>
        <name>Mg(2+)</name>
        <dbReference type="ChEBI" id="CHEBI:18420"/>
        <label>1</label>
    </ligand>
</feature>
<feature type="binding site" evidence="13">
    <location>
        <position position="258"/>
    </location>
    <ligand>
        <name>Zn(2+)</name>
        <dbReference type="ChEBI" id="CHEBI:29105"/>
        <note>catalytic</note>
    </ligand>
</feature>
<comment type="subunit">
    <text evidence="14">Homodimer.</text>
</comment>
<dbReference type="Gene3D" id="3.40.50.10990">
    <property type="entry name" value="GTP cyclohydrolase II"/>
    <property type="match status" value="1"/>
</dbReference>
<evidence type="ECO:0000256" key="11">
    <source>
        <dbReference type="ARBA" id="ARBA00023134"/>
    </source>
</evidence>
<feature type="binding site" evidence="14">
    <location>
        <begin position="27"/>
        <end position="28"/>
    </location>
    <ligand>
        <name>D-ribulose 5-phosphate</name>
        <dbReference type="ChEBI" id="CHEBI:58121"/>
    </ligand>
</feature>
<dbReference type="SUPFAM" id="SSF55821">
    <property type="entry name" value="YrdC/RibB"/>
    <property type="match status" value="1"/>
</dbReference>
<dbReference type="RefSeq" id="WP_390352383.1">
    <property type="nucleotide sequence ID" value="NZ_JBHUIZ010000003.1"/>
</dbReference>
<feature type="binding site" evidence="14">
    <location>
        <position position="28"/>
    </location>
    <ligand>
        <name>Mg(2+)</name>
        <dbReference type="ChEBI" id="CHEBI:18420"/>
        <label>2</label>
    </ligand>
</feature>
<dbReference type="Pfam" id="PF00925">
    <property type="entry name" value="GTP_cyclohydro2"/>
    <property type="match status" value="1"/>
</dbReference>
<organism evidence="16 17">
    <name type="scientific">Tigheibacillus halophilus</name>
    <dbReference type="NCBI Taxonomy" id="361280"/>
    <lineage>
        <taxon>Bacteria</taxon>
        <taxon>Bacillati</taxon>
        <taxon>Bacillota</taxon>
        <taxon>Bacilli</taxon>
        <taxon>Bacillales</taxon>
        <taxon>Bacillaceae</taxon>
        <taxon>Tigheibacillus</taxon>
    </lineage>
</organism>
<feature type="site" description="Essential for catalytic activity" evidence="14">
    <location>
        <position position="163"/>
    </location>
</feature>
<evidence type="ECO:0000313" key="17">
    <source>
        <dbReference type="Proteomes" id="UP001281447"/>
    </source>
</evidence>
<comment type="cofactor">
    <cofactor evidence="13">
        <name>Zn(2+)</name>
        <dbReference type="ChEBI" id="CHEBI:29105"/>
    </cofactor>
    <text evidence="13">Binds 1 zinc ion per subunit.</text>
</comment>
<comment type="cofactor">
    <cofactor evidence="14">
        <name>Mg(2+)</name>
        <dbReference type="ChEBI" id="CHEBI:18420"/>
    </cofactor>
    <cofactor evidence="14">
        <name>Mn(2+)</name>
        <dbReference type="ChEBI" id="CHEBI:29035"/>
    </cofactor>
    <text evidence="14">Binds 2 divalent metal cations per subunit. Magnesium or manganese.</text>
</comment>
<evidence type="ECO:0000313" key="16">
    <source>
        <dbReference type="EMBL" id="MDY0395975.1"/>
    </source>
</evidence>
<keyword evidence="14" id="KW-0456">Lyase</keyword>
<feature type="binding site" evidence="13">
    <location>
        <position position="353"/>
    </location>
    <ligand>
        <name>GTP</name>
        <dbReference type="ChEBI" id="CHEBI:37565"/>
    </ligand>
</feature>
<feature type="binding site" evidence="14">
    <location>
        <begin position="139"/>
        <end position="143"/>
    </location>
    <ligand>
        <name>D-ribulose 5-phosphate</name>
        <dbReference type="ChEBI" id="CHEBI:58121"/>
    </ligand>
</feature>
<comment type="similarity">
    <text evidence="5">In the N-terminal section; belongs to the DHBP synthase family.</text>
</comment>
<evidence type="ECO:0000256" key="5">
    <source>
        <dbReference type="ARBA" id="ARBA00005520"/>
    </source>
</evidence>
<evidence type="ECO:0000256" key="1">
    <source>
        <dbReference type="ARBA" id="ARBA00000141"/>
    </source>
</evidence>
<evidence type="ECO:0000256" key="13">
    <source>
        <dbReference type="HAMAP-Rule" id="MF_00179"/>
    </source>
</evidence>
<keyword evidence="7 14" id="KW-0479">Metal-binding</keyword>
<feature type="binding site" evidence="13">
    <location>
        <position position="271"/>
    </location>
    <ligand>
        <name>Zn(2+)</name>
        <dbReference type="ChEBI" id="CHEBI:29105"/>
        <note>catalytic</note>
    </ligand>
</feature>
<keyword evidence="11 13" id="KW-0342">GTP-binding</keyword>
<dbReference type="PIRSF" id="PIRSF001259">
    <property type="entry name" value="RibA"/>
    <property type="match status" value="1"/>
</dbReference>
<evidence type="ECO:0000256" key="7">
    <source>
        <dbReference type="ARBA" id="ARBA00022723"/>
    </source>
</evidence>
<keyword evidence="10 13" id="KW-0862">Zinc</keyword>
<feature type="binding site" evidence="13">
    <location>
        <position position="274"/>
    </location>
    <ligand>
        <name>GTP</name>
        <dbReference type="ChEBI" id="CHEBI:37565"/>
    </ligand>
</feature>
<feature type="binding site" evidence="13">
    <location>
        <begin position="253"/>
        <end position="257"/>
    </location>
    <ligand>
        <name>GTP</name>
        <dbReference type="ChEBI" id="CHEBI:37565"/>
    </ligand>
</feature>
<dbReference type="HAMAP" id="MF_00180">
    <property type="entry name" value="RibB"/>
    <property type="match status" value="1"/>
</dbReference>
<comment type="catalytic activity">
    <reaction evidence="1 14">
        <text>D-ribulose 5-phosphate = (2S)-2-hydroxy-3-oxobutyl phosphate + formate + H(+)</text>
        <dbReference type="Rhea" id="RHEA:18457"/>
        <dbReference type="ChEBI" id="CHEBI:15378"/>
        <dbReference type="ChEBI" id="CHEBI:15740"/>
        <dbReference type="ChEBI" id="CHEBI:58121"/>
        <dbReference type="ChEBI" id="CHEBI:58830"/>
        <dbReference type="EC" id="4.1.99.12"/>
    </reaction>
</comment>
<feature type="active site" description="Proton acceptor" evidence="13">
    <location>
        <position position="330"/>
    </location>
</feature>
<comment type="pathway">
    <text evidence="3 13">Cofactor biosynthesis; riboflavin biosynthesis; 5-amino-6-(D-ribitylamino)uracil from GTP: step 1/4.</text>
</comment>
<feature type="binding site" evidence="14">
    <location>
        <position position="142"/>
    </location>
    <ligand>
        <name>Mg(2+)</name>
        <dbReference type="ChEBI" id="CHEBI:18420"/>
        <label>2</label>
    </ligand>
</feature>
<accession>A0ABU5C9G1</accession>